<accession>A0ABY9F2H7</accession>
<name>A0ABY9F2H7_9PSED</name>
<dbReference type="EMBL" id="CP117454">
    <property type="protein sequence ID" value="WLG87124.1"/>
    <property type="molecule type" value="Genomic_DNA"/>
</dbReference>
<dbReference type="RefSeq" id="WP_305449301.1">
    <property type="nucleotide sequence ID" value="NZ_CP117454.1"/>
</dbReference>
<proteinExistence type="inferred from homology"/>
<keyword evidence="2" id="KW-1003">Cell membrane</keyword>
<keyword evidence="2" id="KW-0997">Cell inner membrane</keyword>
<keyword evidence="4" id="KW-0808">Transferase</keyword>
<sequence length="443" mass="50470">MSPLMEQLYSMLSAIMGTDGLSRLFYMLFPLFLVFELPLTIMVLLGVLRWFARRRSSVPKTSLYRPKVSCIITCYSEGMDVQATLLSLCEQTYPGHIEMIPVVDGATVNQPTLSAVRRFNVDPLLYPRRHLRPIAKWQRGGRVSSLNAGLSHASGEIVMALDGDTSFDNNMVSAIVRNFEDPSVPAVAGSLRVRNVWGSWVTAMQALEYVLSIHMSKIGLAEWNLVNNVSGAFGAFRRSFLVKIGGWNTHTAEDLDLTLRIKSYFKRHGDLRIPFEPEAIGHTDAPATLSQFLMQRLRWDGDLFFLYVRKHNHNINPDLLGWPTFLMILLSGFFFQLVLPFIIFIYTLLALFILPGKTLLFLFALIYLLYLMITLLLFGAMLSMVSDRPRQDVTLGLLVPVFPLFMLLIRCWSAVAMLNEMFRRGHEETSMAPWWVLKRATRF</sequence>
<dbReference type="Pfam" id="PF13632">
    <property type="entry name" value="Glyco_trans_2_3"/>
    <property type="match status" value="1"/>
</dbReference>
<feature type="domain" description="Glycosyltransferase 2-like" evidence="6">
    <location>
        <begin position="157"/>
        <end position="370"/>
    </location>
</feature>
<dbReference type="Gene3D" id="3.90.550.10">
    <property type="entry name" value="Spore Coat Polysaccharide Biosynthesis Protein SpsA, Chain A"/>
    <property type="match status" value="1"/>
</dbReference>
<evidence type="ECO:0000256" key="4">
    <source>
        <dbReference type="ARBA" id="ARBA00022679"/>
    </source>
</evidence>
<gene>
    <name evidence="7" type="ORF">PSH97_11640</name>
</gene>
<dbReference type="PANTHER" id="PTHR43630">
    <property type="entry name" value="POLY-BETA-1,6-N-ACETYL-D-GLUCOSAMINE SYNTHASE"/>
    <property type="match status" value="1"/>
</dbReference>
<evidence type="ECO:0000313" key="7">
    <source>
        <dbReference type="EMBL" id="WLG87124.1"/>
    </source>
</evidence>
<evidence type="ECO:0000256" key="1">
    <source>
        <dbReference type="ARBA" id="ARBA00006739"/>
    </source>
</evidence>
<dbReference type="CDD" id="cd06423">
    <property type="entry name" value="CESA_like"/>
    <property type="match status" value="1"/>
</dbReference>
<comment type="similarity">
    <text evidence="1">Belongs to the glycosyltransferase 2 family.</text>
</comment>
<keyword evidence="5" id="KW-0472">Membrane</keyword>
<keyword evidence="5" id="KW-0812">Transmembrane</keyword>
<evidence type="ECO:0000259" key="6">
    <source>
        <dbReference type="Pfam" id="PF13632"/>
    </source>
</evidence>
<feature type="transmembrane region" description="Helical" evidence="5">
    <location>
        <begin position="24"/>
        <end position="52"/>
    </location>
</feature>
<feature type="transmembrane region" description="Helical" evidence="5">
    <location>
        <begin position="359"/>
        <end position="382"/>
    </location>
</feature>
<keyword evidence="8" id="KW-1185">Reference proteome</keyword>
<feature type="transmembrane region" description="Helical" evidence="5">
    <location>
        <begin position="325"/>
        <end position="353"/>
    </location>
</feature>
<dbReference type="Proteomes" id="UP001239418">
    <property type="component" value="Chromosome"/>
</dbReference>
<dbReference type="InterPro" id="IPR029044">
    <property type="entry name" value="Nucleotide-diphossugar_trans"/>
</dbReference>
<protein>
    <submittedName>
        <fullName evidence="7">Glycosyltransferase</fullName>
    </submittedName>
</protein>
<evidence type="ECO:0000256" key="3">
    <source>
        <dbReference type="ARBA" id="ARBA00022676"/>
    </source>
</evidence>
<evidence type="ECO:0000256" key="5">
    <source>
        <dbReference type="SAM" id="Phobius"/>
    </source>
</evidence>
<dbReference type="SUPFAM" id="SSF53448">
    <property type="entry name" value="Nucleotide-diphospho-sugar transferases"/>
    <property type="match status" value="1"/>
</dbReference>
<feature type="transmembrane region" description="Helical" evidence="5">
    <location>
        <begin position="394"/>
        <end position="415"/>
    </location>
</feature>
<dbReference type="PANTHER" id="PTHR43630:SF1">
    <property type="entry name" value="POLY-BETA-1,6-N-ACETYL-D-GLUCOSAMINE SYNTHASE"/>
    <property type="match status" value="1"/>
</dbReference>
<organism evidence="7 8">
    <name type="scientific">Pseudomonas cucumis</name>
    <dbReference type="NCBI Taxonomy" id="2954082"/>
    <lineage>
        <taxon>Bacteria</taxon>
        <taxon>Pseudomonadati</taxon>
        <taxon>Pseudomonadota</taxon>
        <taxon>Gammaproteobacteria</taxon>
        <taxon>Pseudomonadales</taxon>
        <taxon>Pseudomonadaceae</taxon>
        <taxon>Pseudomonas</taxon>
    </lineage>
</organism>
<reference evidence="7 8" key="1">
    <citation type="submission" date="2023-02" db="EMBL/GenBank/DDBJ databases">
        <title>Evolution of Hrp T3SS in non-pathogenic Pseudomonas fluorescens.</title>
        <authorList>
            <person name="Liao K."/>
            <person name="Wei H."/>
            <person name="Gu Y."/>
        </authorList>
    </citation>
    <scope>NUCLEOTIDE SEQUENCE [LARGE SCALE GENOMIC DNA]</scope>
    <source>
        <strain evidence="7 8">FP1935</strain>
    </source>
</reference>
<evidence type="ECO:0000256" key="2">
    <source>
        <dbReference type="ARBA" id="ARBA00022519"/>
    </source>
</evidence>
<dbReference type="InterPro" id="IPR001173">
    <property type="entry name" value="Glyco_trans_2-like"/>
</dbReference>
<evidence type="ECO:0000313" key="8">
    <source>
        <dbReference type="Proteomes" id="UP001239418"/>
    </source>
</evidence>
<keyword evidence="5" id="KW-1133">Transmembrane helix</keyword>
<keyword evidence="3" id="KW-0328">Glycosyltransferase</keyword>